<keyword evidence="4" id="KW-0811">Translocation</keyword>
<organism evidence="10 11">
    <name type="scientific">Galdieria yellowstonensis</name>
    <dbReference type="NCBI Taxonomy" id="3028027"/>
    <lineage>
        <taxon>Eukaryota</taxon>
        <taxon>Rhodophyta</taxon>
        <taxon>Bangiophyceae</taxon>
        <taxon>Galdieriales</taxon>
        <taxon>Galdieriaceae</taxon>
        <taxon>Galdieria</taxon>
    </lineage>
</organism>
<comment type="caution">
    <text evidence="10">The sequence shown here is derived from an EMBL/GenBank/DDBJ whole genome shotgun (WGS) entry which is preliminary data.</text>
</comment>
<evidence type="ECO:0000256" key="5">
    <source>
        <dbReference type="ARBA" id="ARBA00023136"/>
    </source>
</evidence>
<evidence type="ECO:0000256" key="2">
    <source>
        <dbReference type="ARBA" id="ARBA00022448"/>
    </source>
</evidence>
<dbReference type="GO" id="GO:0005778">
    <property type="term" value="C:peroxisomal membrane"/>
    <property type="evidence" value="ECO:0007669"/>
    <property type="project" value="UniProtKB-SubCell"/>
</dbReference>
<evidence type="ECO:0000256" key="6">
    <source>
        <dbReference type="ARBA" id="ARBA00023140"/>
    </source>
</evidence>
<keyword evidence="2" id="KW-0813">Transport</keyword>
<feature type="compositionally biased region" description="Basic and acidic residues" evidence="9">
    <location>
        <begin position="261"/>
        <end position="274"/>
    </location>
</feature>
<comment type="similarity">
    <text evidence="1">Belongs to the peroxin-13 family.</text>
</comment>
<evidence type="ECO:0000256" key="3">
    <source>
        <dbReference type="ARBA" id="ARBA00022927"/>
    </source>
</evidence>
<evidence type="ECO:0000256" key="8">
    <source>
        <dbReference type="ARBA" id="ARBA00046271"/>
    </source>
</evidence>
<name>A0AAV9IB65_9RHOD</name>
<dbReference type="GO" id="GO:1990429">
    <property type="term" value="C:peroxisomal importomer complex"/>
    <property type="evidence" value="ECO:0007669"/>
    <property type="project" value="TreeGrafter"/>
</dbReference>
<evidence type="ECO:0000313" key="11">
    <source>
        <dbReference type="Proteomes" id="UP001300502"/>
    </source>
</evidence>
<feature type="region of interest" description="Disordered" evidence="9">
    <location>
        <begin position="12"/>
        <end position="34"/>
    </location>
</feature>
<protein>
    <recommendedName>
        <fullName evidence="7">Peroxin-13</fullName>
    </recommendedName>
</protein>
<keyword evidence="6" id="KW-0576">Peroxisome</keyword>
<dbReference type="GO" id="GO:0016560">
    <property type="term" value="P:protein import into peroxisome matrix, docking"/>
    <property type="evidence" value="ECO:0007669"/>
    <property type="project" value="InterPro"/>
</dbReference>
<evidence type="ECO:0000256" key="9">
    <source>
        <dbReference type="SAM" id="MobiDB-lite"/>
    </source>
</evidence>
<keyword evidence="3" id="KW-0653">Protein transport</keyword>
<evidence type="ECO:0000256" key="7">
    <source>
        <dbReference type="ARBA" id="ARBA00029693"/>
    </source>
</evidence>
<dbReference type="AlphaFoldDB" id="A0AAV9IB65"/>
<comment type="subcellular location">
    <subcellularLocation>
        <location evidence="8">Peroxisome membrane</location>
    </subcellularLocation>
</comment>
<evidence type="ECO:0000313" key="10">
    <source>
        <dbReference type="EMBL" id="KAK4524622.1"/>
    </source>
</evidence>
<keyword evidence="11" id="KW-1185">Reference proteome</keyword>
<accession>A0AAV9IB65</accession>
<sequence>MDAFGNRDYYSNQGPEIYPRGEGTTNIPPVYGNNQMLPEGPSPYGYYNNNSMTNNNTFGSWFPRFGSALSGYGGSFLGNTYPYSSGSYSAPYGGMYGGWSSPWGGTVGGGGGYPGMNIPGLNNPLVQNIFSPGQNVLATVQNAMQVFARFSGMLEETMRNLHLVFDSIFGLVQILALLKQEVFRFVAPKSSLFQPIVRLVERLMRFWKLFLLFLMSPLAGRYSPVSLVLKILGLVPEETARMSLDDNTNTVNRVQTGPLEESTHTHNDDQESNL</sequence>
<dbReference type="Proteomes" id="UP001300502">
    <property type="component" value="Unassembled WGS sequence"/>
</dbReference>
<proteinExistence type="inferred from homology"/>
<dbReference type="InterPro" id="IPR035463">
    <property type="entry name" value="Pex13"/>
</dbReference>
<dbReference type="EMBL" id="JANCYU010000024">
    <property type="protein sequence ID" value="KAK4524622.1"/>
    <property type="molecule type" value="Genomic_DNA"/>
</dbReference>
<dbReference type="PANTHER" id="PTHR19332:SF1">
    <property type="entry name" value="PEROXISOMAL MEMBRANE PROTEIN PEX13"/>
    <property type="match status" value="1"/>
</dbReference>
<keyword evidence="5" id="KW-0472">Membrane</keyword>
<feature type="compositionally biased region" description="Polar residues" evidence="9">
    <location>
        <begin position="23"/>
        <end position="34"/>
    </location>
</feature>
<evidence type="ECO:0000256" key="1">
    <source>
        <dbReference type="ARBA" id="ARBA00006033"/>
    </source>
</evidence>
<reference evidence="10 11" key="1">
    <citation type="submission" date="2022-07" db="EMBL/GenBank/DDBJ databases">
        <title>Genome-wide signatures of adaptation to extreme environments.</title>
        <authorList>
            <person name="Cho C.H."/>
            <person name="Yoon H.S."/>
        </authorList>
    </citation>
    <scope>NUCLEOTIDE SEQUENCE [LARGE SCALE GENOMIC DNA]</scope>
    <source>
        <strain evidence="10 11">108.79 E11</strain>
    </source>
</reference>
<evidence type="ECO:0000256" key="4">
    <source>
        <dbReference type="ARBA" id="ARBA00023010"/>
    </source>
</evidence>
<feature type="compositionally biased region" description="Polar residues" evidence="9">
    <location>
        <begin position="245"/>
        <end position="255"/>
    </location>
</feature>
<gene>
    <name evidence="10" type="ORF">GAYE_SCF04G2523</name>
</gene>
<dbReference type="PANTHER" id="PTHR19332">
    <property type="entry name" value="PEROXISOMAL MEMBRANE PROTEIN PEX13"/>
    <property type="match status" value="1"/>
</dbReference>
<feature type="region of interest" description="Disordered" evidence="9">
    <location>
        <begin position="245"/>
        <end position="274"/>
    </location>
</feature>